<accession>A0A1R3J3T5</accession>
<dbReference type="EMBL" id="AWWV01008679">
    <property type="protein sequence ID" value="OMO89492.1"/>
    <property type="molecule type" value="Genomic_DNA"/>
</dbReference>
<keyword evidence="1" id="KW-0812">Transmembrane</keyword>
<sequence>MNDVIDRAFSKMQTAVTVYSSELKAAVKDCSEACTAIMEDLAEMEDQPESTENVKLIDAGISPKKTNFLTPLPALPPPMEPFKGFLLGGQKISTSVFVNSDSTIKVIPKSSKKCLAFTGRVDAVASFLELPQVWTKLPLDVFIRFRPGGLSSYEHDNIKSSQILYDLFDEIPTPNGVSTMCLALICFPSEPIIYVGDRVDESLLSTSNIAFFNTATTRFVASALSGIGIFILCGCLWLFEAREVCFRMTENLGIAWDAVLMGYIHHNLYIIFQNFVGIRLDEFREISINCGYAPVGLFQFVKLVQGSVLKSLGYIKLSLTEKDQCFLWFFQQEGILLQKETMLVGLILAELEDEVLAIL</sequence>
<comment type="caution">
    <text evidence="2">The sequence shown here is derived from an EMBL/GenBank/DDBJ whole genome shotgun (WGS) entry which is preliminary data.</text>
</comment>
<protein>
    <submittedName>
        <fullName evidence="2">Pentatricopeptide repeat-containing protein</fullName>
    </submittedName>
</protein>
<dbReference type="Gramene" id="OMO89492">
    <property type="protein sequence ID" value="OMO89492"/>
    <property type="gene ID" value="CCACVL1_07796"/>
</dbReference>
<reference evidence="2 3" key="1">
    <citation type="submission" date="2013-09" db="EMBL/GenBank/DDBJ databases">
        <title>Corchorus capsularis genome sequencing.</title>
        <authorList>
            <person name="Alam M."/>
            <person name="Haque M.S."/>
            <person name="Islam M.S."/>
            <person name="Emdad E.M."/>
            <person name="Islam M.M."/>
            <person name="Ahmed B."/>
            <person name="Halim A."/>
            <person name="Hossen Q.M.M."/>
            <person name="Hossain M.Z."/>
            <person name="Ahmed R."/>
            <person name="Khan M.M."/>
            <person name="Islam R."/>
            <person name="Rashid M.M."/>
            <person name="Khan S.A."/>
            <person name="Rahman M.S."/>
            <person name="Alam M."/>
        </authorList>
    </citation>
    <scope>NUCLEOTIDE SEQUENCE [LARGE SCALE GENOMIC DNA]</scope>
    <source>
        <strain evidence="3">cv. CVL-1</strain>
        <tissue evidence="2">Whole seedling</tissue>
    </source>
</reference>
<evidence type="ECO:0000313" key="3">
    <source>
        <dbReference type="Proteomes" id="UP000188268"/>
    </source>
</evidence>
<keyword evidence="1" id="KW-0472">Membrane</keyword>
<name>A0A1R3J3T5_COCAP</name>
<proteinExistence type="predicted"/>
<gene>
    <name evidence="2" type="ORF">CCACVL1_07796</name>
</gene>
<feature type="transmembrane region" description="Helical" evidence="1">
    <location>
        <begin position="219"/>
        <end position="239"/>
    </location>
</feature>
<evidence type="ECO:0000313" key="2">
    <source>
        <dbReference type="EMBL" id="OMO89492.1"/>
    </source>
</evidence>
<dbReference type="Proteomes" id="UP000188268">
    <property type="component" value="Unassembled WGS sequence"/>
</dbReference>
<dbReference type="OrthoDB" id="10383226at2759"/>
<keyword evidence="3" id="KW-1185">Reference proteome</keyword>
<keyword evidence="1" id="KW-1133">Transmembrane helix</keyword>
<dbReference type="AlphaFoldDB" id="A0A1R3J3T5"/>
<organism evidence="2 3">
    <name type="scientific">Corchorus capsularis</name>
    <name type="common">Jute</name>
    <dbReference type="NCBI Taxonomy" id="210143"/>
    <lineage>
        <taxon>Eukaryota</taxon>
        <taxon>Viridiplantae</taxon>
        <taxon>Streptophyta</taxon>
        <taxon>Embryophyta</taxon>
        <taxon>Tracheophyta</taxon>
        <taxon>Spermatophyta</taxon>
        <taxon>Magnoliopsida</taxon>
        <taxon>eudicotyledons</taxon>
        <taxon>Gunneridae</taxon>
        <taxon>Pentapetalae</taxon>
        <taxon>rosids</taxon>
        <taxon>malvids</taxon>
        <taxon>Malvales</taxon>
        <taxon>Malvaceae</taxon>
        <taxon>Grewioideae</taxon>
        <taxon>Apeibeae</taxon>
        <taxon>Corchorus</taxon>
    </lineage>
</organism>
<evidence type="ECO:0000256" key="1">
    <source>
        <dbReference type="SAM" id="Phobius"/>
    </source>
</evidence>